<organism evidence="1 2">
    <name type="scientific">Ambrosiozyma monospora</name>
    <name type="common">Yeast</name>
    <name type="synonym">Endomycopsis monosporus</name>
    <dbReference type="NCBI Taxonomy" id="43982"/>
    <lineage>
        <taxon>Eukaryota</taxon>
        <taxon>Fungi</taxon>
        <taxon>Dikarya</taxon>
        <taxon>Ascomycota</taxon>
        <taxon>Saccharomycotina</taxon>
        <taxon>Pichiomycetes</taxon>
        <taxon>Pichiales</taxon>
        <taxon>Pichiaceae</taxon>
        <taxon>Ambrosiozyma</taxon>
    </lineage>
</organism>
<dbReference type="Proteomes" id="UP001165064">
    <property type="component" value="Unassembled WGS sequence"/>
</dbReference>
<dbReference type="EMBL" id="BSXS01000128">
    <property type="protein sequence ID" value="GME70993.1"/>
    <property type="molecule type" value="Genomic_DNA"/>
</dbReference>
<proteinExistence type="predicted"/>
<name>A0ACB5SSF8_AMBMO</name>
<sequence>MKFSYTLPILSLLGSVFADDSFYTTMTPAEAPIGDTNPTGTYGIKLLTMDSNKMLAKRGLDKRYCGTTTNVYDVTKTSAGRRVVVPTTETVPYCVLKRDNIGPHCYETIYQTTTSSCPIWTMTFTNQYMVPPGETGALVTATYTDTVNCQATPTSVTRTVCSPDKRDTGYGVLAQLGGSAYDDDGSLTGACVSPHFHFSNGLLYDPSGEVGFIASNGQFMFAGPPPQAGTLYAAGWSLTDDYFLALGFQTSFWACQADGANYKVFNSKIYESCQEVMAKVYTITC</sequence>
<accession>A0ACB5SSF8</accession>
<comment type="caution">
    <text evidence="1">The sequence shown here is derived from an EMBL/GenBank/DDBJ whole genome shotgun (WGS) entry which is preliminary data.</text>
</comment>
<reference evidence="1" key="1">
    <citation type="submission" date="2023-04" db="EMBL/GenBank/DDBJ databases">
        <title>Ambrosiozyma monospora NBRC 10751.</title>
        <authorList>
            <person name="Ichikawa N."/>
            <person name="Sato H."/>
            <person name="Tonouchi N."/>
        </authorList>
    </citation>
    <scope>NUCLEOTIDE SEQUENCE</scope>
    <source>
        <strain evidence="1">NBRC 10751</strain>
    </source>
</reference>
<gene>
    <name evidence="1" type="ORF">Amon02_000041200</name>
</gene>
<evidence type="ECO:0000313" key="1">
    <source>
        <dbReference type="EMBL" id="GME70993.1"/>
    </source>
</evidence>
<keyword evidence="2" id="KW-1185">Reference proteome</keyword>
<evidence type="ECO:0000313" key="2">
    <source>
        <dbReference type="Proteomes" id="UP001165064"/>
    </source>
</evidence>
<protein>
    <submittedName>
        <fullName evidence="1">Unnamed protein product</fullName>
    </submittedName>
</protein>